<keyword evidence="2" id="KW-1185">Reference proteome</keyword>
<dbReference type="Proteomes" id="UP000053558">
    <property type="component" value="Unassembled WGS sequence"/>
</dbReference>
<accession>R7SCX1</accession>
<dbReference type="EMBL" id="JH711596">
    <property type="protein sequence ID" value="EIW74013.1"/>
    <property type="molecule type" value="Genomic_DNA"/>
</dbReference>
<dbReference type="KEGG" id="cput:CONPUDRAFT_133538"/>
<dbReference type="OrthoDB" id="2932645at2759"/>
<reference evidence="2" key="1">
    <citation type="journal article" date="2012" name="Science">
        <title>The Paleozoic origin of enzymatic lignin decomposition reconstructed from 31 fungal genomes.</title>
        <authorList>
            <person name="Floudas D."/>
            <person name="Binder M."/>
            <person name="Riley R."/>
            <person name="Barry K."/>
            <person name="Blanchette R.A."/>
            <person name="Henrissat B."/>
            <person name="Martinez A.T."/>
            <person name="Otillar R."/>
            <person name="Spatafora J.W."/>
            <person name="Yadav J.S."/>
            <person name="Aerts A."/>
            <person name="Benoit I."/>
            <person name="Boyd A."/>
            <person name="Carlson A."/>
            <person name="Copeland A."/>
            <person name="Coutinho P.M."/>
            <person name="de Vries R.P."/>
            <person name="Ferreira P."/>
            <person name="Findley K."/>
            <person name="Foster B."/>
            <person name="Gaskell J."/>
            <person name="Glotzer D."/>
            <person name="Gorecki P."/>
            <person name="Heitman J."/>
            <person name="Hesse C."/>
            <person name="Hori C."/>
            <person name="Igarashi K."/>
            <person name="Jurgens J.A."/>
            <person name="Kallen N."/>
            <person name="Kersten P."/>
            <person name="Kohler A."/>
            <person name="Kuees U."/>
            <person name="Kumar T.K.A."/>
            <person name="Kuo A."/>
            <person name="LaButti K."/>
            <person name="Larrondo L.F."/>
            <person name="Lindquist E."/>
            <person name="Ling A."/>
            <person name="Lombard V."/>
            <person name="Lucas S."/>
            <person name="Lundell T."/>
            <person name="Martin R."/>
            <person name="McLaughlin D.J."/>
            <person name="Morgenstern I."/>
            <person name="Morin E."/>
            <person name="Murat C."/>
            <person name="Nagy L.G."/>
            <person name="Nolan M."/>
            <person name="Ohm R.A."/>
            <person name="Patyshakuliyeva A."/>
            <person name="Rokas A."/>
            <person name="Ruiz-Duenas F.J."/>
            <person name="Sabat G."/>
            <person name="Salamov A."/>
            <person name="Samejima M."/>
            <person name="Schmutz J."/>
            <person name="Slot J.C."/>
            <person name="St John F."/>
            <person name="Stenlid J."/>
            <person name="Sun H."/>
            <person name="Sun S."/>
            <person name="Syed K."/>
            <person name="Tsang A."/>
            <person name="Wiebenga A."/>
            <person name="Young D."/>
            <person name="Pisabarro A."/>
            <person name="Eastwood D.C."/>
            <person name="Martin F."/>
            <person name="Cullen D."/>
            <person name="Grigoriev I.V."/>
            <person name="Hibbett D.S."/>
        </authorList>
    </citation>
    <scope>NUCLEOTIDE SEQUENCE [LARGE SCALE GENOMIC DNA]</scope>
    <source>
        <strain evidence="2">RWD-64-598 SS2</strain>
    </source>
</reference>
<evidence type="ECO:0000313" key="1">
    <source>
        <dbReference type="EMBL" id="EIW74013.1"/>
    </source>
</evidence>
<evidence type="ECO:0000313" key="2">
    <source>
        <dbReference type="Proteomes" id="UP000053558"/>
    </source>
</evidence>
<dbReference type="GeneID" id="19200488"/>
<name>R7SCX1_CONPW</name>
<dbReference type="AlphaFoldDB" id="R7SCX1"/>
<sequence>MITVASQNWSLGNDVPKERFLAQYYALESLHNLTLTGNEFERRQLRDDMLEENLIAVCLQHMQRPLCIMHGAVITLLQTLAFDAFLGEQISSSVAADIIESVCLYTLAGPDSIISQMLDPDTAWQSSVFPNSGGILPIDKAAIFAPLYYSMVQDNAIGAAYSLMDLFPSHSHEFCLEVLKKKPRIVELLLDCAVSDRYPRHPETQVCMKSCSILGMFLQWPSHIVPGVPTPLDRSFKAHEWKAMLKMMDIFTSSTDWLEKLIELWMHVQEEDISPVQGMESVYGDRGTSFFPDGTTLFDLESYWIRMIGAIRIISLRLIATLTHAAESCGITNAQIESLLHICYRASGAGKLPHQCTSHQELFEVVEYGAEFFQYTTSRPATADPKSRASRDVGGIAVESPIVAAPQCLIGPTALVRLLVVLAQRNALRGIQALKKAPTGLSSSTSLGQVQHITHPDIIRRIIKISQSCIIERTERGRCLIREKKDNTDFNLACAFFVSSAELSAALVALDTYTDGEYAAEALGARKQLVIALGNASQMALNLGHYRRALHFGCGAVSAAEDIPAEEGLDPAITEKNQRRISQANAGLRRR</sequence>
<protein>
    <submittedName>
        <fullName evidence="1">Uncharacterized protein</fullName>
    </submittedName>
</protein>
<gene>
    <name evidence="1" type="ORF">CONPUDRAFT_133538</name>
</gene>
<proteinExistence type="predicted"/>
<dbReference type="RefSeq" id="XP_007775837.1">
    <property type="nucleotide sequence ID" value="XM_007777647.1"/>
</dbReference>
<organism evidence="1 2">
    <name type="scientific">Coniophora puteana (strain RWD-64-598)</name>
    <name type="common">Brown rot fungus</name>
    <dbReference type="NCBI Taxonomy" id="741705"/>
    <lineage>
        <taxon>Eukaryota</taxon>
        <taxon>Fungi</taxon>
        <taxon>Dikarya</taxon>
        <taxon>Basidiomycota</taxon>
        <taxon>Agaricomycotina</taxon>
        <taxon>Agaricomycetes</taxon>
        <taxon>Agaricomycetidae</taxon>
        <taxon>Boletales</taxon>
        <taxon>Coniophorineae</taxon>
        <taxon>Coniophoraceae</taxon>
        <taxon>Coniophora</taxon>
    </lineage>
</organism>